<evidence type="ECO:0000256" key="2">
    <source>
        <dbReference type="SAM" id="MobiDB-lite"/>
    </source>
</evidence>
<protein>
    <submittedName>
        <fullName evidence="5">Plasmalemma vesicle-associated protein</fullName>
    </submittedName>
</protein>
<dbReference type="PANTHER" id="PTHR21687">
    <property type="entry name" value="PLASMALEMMA VESICLE-ASSOCIATED PROTEIN"/>
    <property type="match status" value="1"/>
</dbReference>
<dbReference type="CTD" id="83483"/>
<keyword evidence="1" id="KW-0175">Coiled coil</keyword>
<dbReference type="GeneID" id="101581662"/>
<name>A0A6P6DTS5_OCTDE</name>
<dbReference type="AlphaFoldDB" id="A0A6P6DTS5"/>
<dbReference type="PANTHER" id="PTHR21687:SF5">
    <property type="entry name" value="PLASMALEMMA VESICLE-ASSOCIATED PROTEIN"/>
    <property type="match status" value="1"/>
</dbReference>
<accession>A0A6P6DTS5</accession>
<keyword evidence="3" id="KW-1133">Transmembrane helix</keyword>
<proteinExistence type="predicted"/>
<feature type="coiled-coil region" evidence="1">
    <location>
        <begin position="179"/>
        <end position="213"/>
    </location>
</feature>
<organism evidence="4 5">
    <name type="scientific">Octodon degus</name>
    <name type="common">Degu</name>
    <name type="synonym">Sciurus degus</name>
    <dbReference type="NCBI Taxonomy" id="10160"/>
    <lineage>
        <taxon>Eukaryota</taxon>
        <taxon>Metazoa</taxon>
        <taxon>Chordata</taxon>
        <taxon>Craniata</taxon>
        <taxon>Vertebrata</taxon>
        <taxon>Euteleostomi</taxon>
        <taxon>Mammalia</taxon>
        <taxon>Eutheria</taxon>
        <taxon>Euarchontoglires</taxon>
        <taxon>Glires</taxon>
        <taxon>Rodentia</taxon>
        <taxon>Hystricomorpha</taxon>
        <taxon>Octodontidae</taxon>
        <taxon>Octodon</taxon>
    </lineage>
</organism>
<dbReference type="RefSeq" id="XP_023563412.1">
    <property type="nucleotide sequence ID" value="XM_023707644.1"/>
</dbReference>
<dbReference type="OrthoDB" id="9944409at2759"/>
<keyword evidence="4" id="KW-1185">Reference proteome</keyword>
<dbReference type="Pfam" id="PF06637">
    <property type="entry name" value="PV-1"/>
    <property type="match status" value="2"/>
</dbReference>
<dbReference type="FunCoup" id="A0A6P6DTS5">
    <property type="interactions" value="35"/>
</dbReference>
<evidence type="ECO:0000313" key="4">
    <source>
        <dbReference type="Proteomes" id="UP000515203"/>
    </source>
</evidence>
<feature type="coiled-coil region" evidence="1">
    <location>
        <begin position="276"/>
        <end position="367"/>
    </location>
</feature>
<evidence type="ECO:0000256" key="3">
    <source>
        <dbReference type="SAM" id="Phobius"/>
    </source>
</evidence>
<sequence length="426" mass="47995">MGLAMQAGAPYTRAGGAARGCWYYLRYFFLFASLIQLLIIAGLVLFMVYGNVHHGTEANLQDTERRAAALHAQVVALEATRANLTRELNVTARAKDAIMQMLLGARRDLDGLNASFRQCQTDRVSAPAAGREGRGSPRLPPCAADRLLMKEQQSKMLEMELAKEKAQHGREKEEWAQVRRELEKGLTECSRAKEQLAQQRQLAERQLQLVQGLCAPLDHDKLLMELRTLWRDSVIMRSLDSLAYGTFHSLGADLSLVRRACDQLPAIMATKGEELANRLRSDIQRVAHENTELRAQKLEAEQRVRDLQAEADKAKAEAAQREAQARVECTRLTQLARDQQEALRREREALGKELEERKQQVAQLRVQVEVKQDSLQTCLKAKSQPINPPRLVPPALNLTPIDPESLEKFKKMILESQGVSLLQVRT</sequence>
<feature type="transmembrane region" description="Helical" evidence="3">
    <location>
        <begin position="27"/>
        <end position="49"/>
    </location>
</feature>
<dbReference type="InterPro" id="IPR009538">
    <property type="entry name" value="PV-1"/>
</dbReference>
<reference evidence="5" key="1">
    <citation type="submission" date="2025-08" db="UniProtKB">
        <authorList>
            <consortium name="RefSeq"/>
        </authorList>
    </citation>
    <scope>IDENTIFICATION</scope>
</reference>
<dbReference type="GO" id="GO:0043114">
    <property type="term" value="P:regulation of vascular permeability"/>
    <property type="evidence" value="ECO:0007669"/>
    <property type="project" value="TreeGrafter"/>
</dbReference>
<dbReference type="InParanoid" id="A0A6P6DTS5"/>
<keyword evidence="3" id="KW-0472">Membrane</keyword>
<feature type="region of interest" description="Disordered" evidence="2">
    <location>
        <begin position="123"/>
        <end position="142"/>
    </location>
</feature>
<feature type="coiled-coil region" evidence="1">
    <location>
        <begin position="60"/>
        <end position="87"/>
    </location>
</feature>
<evidence type="ECO:0000256" key="1">
    <source>
        <dbReference type="SAM" id="Coils"/>
    </source>
</evidence>
<keyword evidence="3" id="KW-0812">Transmembrane</keyword>
<gene>
    <name evidence="5" type="primary">Plvap</name>
</gene>
<dbReference type="GO" id="GO:0002693">
    <property type="term" value="P:positive regulation of cellular extravasation"/>
    <property type="evidence" value="ECO:0007669"/>
    <property type="project" value="TreeGrafter"/>
</dbReference>
<dbReference type="Proteomes" id="UP000515203">
    <property type="component" value="Unplaced"/>
</dbReference>
<evidence type="ECO:0000313" key="5">
    <source>
        <dbReference type="RefSeq" id="XP_023563412.1"/>
    </source>
</evidence>